<dbReference type="EMBL" id="FNLN01000041">
    <property type="protein sequence ID" value="SDU26717.1"/>
    <property type="molecule type" value="Genomic_DNA"/>
</dbReference>
<evidence type="ECO:0000313" key="6">
    <source>
        <dbReference type="Proteomes" id="UP000182882"/>
    </source>
</evidence>
<dbReference type="Proteomes" id="UP000181998">
    <property type="component" value="Unassembled WGS sequence"/>
</dbReference>
<name>A0A1H9B2V9_9PROT</name>
<evidence type="ECO:0000313" key="2">
    <source>
        <dbReference type="EMBL" id="SDU26717.1"/>
    </source>
</evidence>
<reference evidence="1 8" key="4">
    <citation type="submission" date="2018-04" db="EMBL/GenBank/DDBJ databases">
        <title>Active sludge and wastewater microbial communities from Klosterneuburg, Austria.</title>
        <authorList>
            <person name="Wagner M."/>
        </authorList>
    </citation>
    <scope>NUCLEOTIDE SEQUENCE [LARGE SCALE GENOMIC DNA]</scope>
    <source>
        <strain evidence="1 8">Nm4</strain>
    </source>
</reference>
<dbReference type="RefSeq" id="WP_097106007.1">
    <property type="nucleotide sequence ID" value="NZ_CP013341.1"/>
</dbReference>
<evidence type="ECO:0000313" key="7">
    <source>
        <dbReference type="Proteomes" id="UP000219335"/>
    </source>
</evidence>
<gene>
    <name evidence="1" type="ORF">C8R28_101371</name>
    <name evidence="2" type="ORF">SAMN05216406_14110</name>
    <name evidence="3" type="ORF">SAMN05421510_10069</name>
    <name evidence="4" type="ORF">SAMN06297164_2572</name>
</gene>
<proteinExistence type="predicted"/>
<keyword evidence="6" id="KW-1185">Reference proteome</keyword>
<evidence type="ECO:0000313" key="3">
    <source>
        <dbReference type="EMBL" id="SEP83189.1"/>
    </source>
</evidence>
<organism evidence="3 5">
    <name type="scientific">Nitrosomonas ureae</name>
    <dbReference type="NCBI Taxonomy" id="44577"/>
    <lineage>
        <taxon>Bacteria</taxon>
        <taxon>Pseudomonadati</taxon>
        <taxon>Pseudomonadota</taxon>
        <taxon>Betaproteobacteria</taxon>
        <taxon>Nitrosomonadales</taxon>
        <taxon>Nitrosomonadaceae</taxon>
        <taxon>Nitrosomonas</taxon>
    </lineage>
</organism>
<sequence length="66" mass="7527">MLKKVQIIEKSSGEVKAQFSLSLADDMLNKEDYITDAWNKAKANGVVNDDNQDNYKIEFIEETSNE</sequence>
<evidence type="ECO:0000313" key="1">
    <source>
        <dbReference type="EMBL" id="PTQ85597.1"/>
    </source>
</evidence>
<evidence type="ECO:0000313" key="5">
    <source>
        <dbReference type="Proteomes" id="UP000181998"/>
    </source>
</evidence>
<dbReference type="Proteomes" id="UP000219335">
    <property type="component" value="Unassembled WGS sequence"/>
</dbReference>
<reference evidence="3 5" key="1">
    <citation type="submission" date="2016-10" db="EMBL/GenBank/DDBJ databases">
        <authorList>
            <person name="de Groot N.N."/>
        </authorList>
    </citation>
    <scope>NUCLEOTIDE SEQUENCE [LARGE SCALE GENOMIC DNA]</scope>
    <source>
        <strain evidence="2">Nm10</strain>
        <strain evidence="3 5">Nm9</strain>
    </source>
</reference>
<dbReference type="EMBL" id="FOFX01000006">
    <property type="protein sequence ID" value="SEP83189.1"/>
    <property type="molecule type" value="Genomic_DNA"/>
</dbReference>
<accession>A0A1H9B2V9</accession>
<reference evidence="4 7" key="3">
    <citation type="submission" date="2017-09" db="EMBL/GenBank/DDBJ databases">
        <authorList>
            <person name="Ehlers B."/>
            <person name="Leendertz F.H."/>
        </authorList>
    </citation>
    <scope>NUCLEOTIDE SEQUENCE [LARGE SCALE GENOMIC DNA]</scope>
    <source>
        <strain evidence="4 7">Nm42</strain>
    </source>
</reference>
<dbReference type="EMBL" id="QAOL01000013">
    <property type="protein sequence ID" value="PTQ85597.1"/>
    <property type="molecule type" value="Genomic_DNA"/>
</dbReference>
<dbReference type="Proteomes" id="UP000244110">
    <property type="component" value="Unassembled WGS sequence"/>
</dbReference>
<evidence type="ECO:0000313" key="8">
    <source>
        <dbReference type="Proteomes" id="UP000244110"/>
    </source>
</evidence>
<evidence type="ECO:0000313" key="4">
    <source>
        <dbReference type="EMBL" id="SOD19564.1"/>
    </source>
</evidence>
<dbReference type="Proteomes" id="UP000182882">
    <property type="component" value="Unassembled WGS sequence"/>
</dbReference>
<protein>
    <submittedName>
        <fullName evidence="3">Uncharacterized protein</fullName>
    </submittedName>
</protein>
<dbReference type="OrthoDB" id="8551223at2"/>
<dbReference type="EMBL" id="OCMU01000001">
    <property type="protein sequence ID" value="SOD19564.1"/>
    <property type="molecule type" value="Genomic_DNA"/>
</dbReference>
<reference evidence="6" key="2">
    <citation type="submission" date="2016-10" db="EMBL/GenBank/DDBJ databases">
        <authorList>
            <person name="Varghese N."/>
            <person name="Submissions S."/>
        </authorList>
    </citation>
    <scope>NUCLEOTIDE SEQUENCE [LARGE SCALE GENOMIC DNA]</scope>
    <source>
        <strain evidence="6">Nm10</strain>
    </source>
</reference>
<dbReference type="AlphaFoldDB" id="A0A1H9B2V9"/>